<keyword evidence="1" id="KW-0378">Hydrolase</keyword>
<dbReference type="PANTHER" id="PTHR48081:SF6">
    <property type="entry name" value="PEPTIDASE S9 PROLYL OLIGOPEPTIDASE CATALYTIC DOMAIN-CONTAINING PROTEIN"/>
    <property type="match status" value="1"/>
</dbReference>
<dbReference type="SUPFAM" id="SSF53474">
    <property type="entry name" value="alpha/beta-Hydrolases"/>
    <property type="match status" value="1"/>
</dbReference>
<reference evidence="3" key="1">
    <citation type="journal article" date="2021" name="Front. Microbiol.">
        <title>Comprehensive Comparative Genomics and Phenotyping of Methylobacterium Species.</title>
        <authorList>
            <person name="Alessa O."/>
            <person name="Ogura Y."/>
            <person name="Fujitani Y."/>
            <person name="Takami H."/>
            <person name="Hayashi T."/>
            <person name="Sahin N."/>
            <person name="Tani A."/>
        </authorList>
    </citation>
    <scope>NUCLEOTIDE SEQUENCE</scope>
    <source>
        <strain evidence="3">DSM 19015</strain>
    </source>
</reference>
<dbReference type="InterPro" id="IPR049492">
    <property type="entry name" value="BD-FAE-like_dom"/>
</dbReference>
<name>A0ABQ4RZ10_9HYPH</name>
<dbReference type="InterPro" id="IPR029058">
    <property type="entry name" value="AB_hydrolase_fold"/>
</dbReference>
<accession>A0ABQ4RZ10</accession>
<evidence type="ECO:0000313" key="4">
    <source>
        <dbReference type="Proteomes" id="UP001055125"/>
    </source>
</evidence>
<proteinExistence type="predicted"/>
<dbReference type="InterPro" id="IPR006311">
    <property type="entry name" value="TAT_signal"/>
</dbReference>
<comment type="caution">
    <text evidence="3">The sequence shown here is derived from an EMBL/GenBank/DDBJ whole genome shotgun (WGS) entry which is preliminary data.</text>
</comment>
<dbReference type="PROSITE" id="PS51318">
    <property type="entry name" value="TAT"/>
    <property type="match status" value="1"/>
</dbReference>
<keyword evidence="4" id="KW-1185">Reference proteome</keyword>
<organism evidence="3 4">
    <name type="scientific">Methylobacterium iners</name>
    <dbReference type="NCBI Taxonomy" id="418707"/>
    <lineage>
        <taxon>Bacteria</taxon>
        <taxon>Pseudomonadati</taxon>
        <taxon>Pseudomonadota</taxon>
        <taxon>Alphaproteobacteria</taxon>
        <taxon>Hyphomicrobiales</taxon>
        <taxon>Methylobacteriaceae</taxon>
        <taxon>Methylobacterium</taxon>
    </lineage>
</organism>
<protein>
    <recommendedName>
        <fullName evidence="2">BD-FAE-like domain-containing protein</fullName>
    </recommendedName>
</protein>
<dbReference type="Gene3D" id="3.40.50.1820">
    <property type="entry name" value="alpha/beta hydrolase"/>
    <property type="match status" value="1"/>
</dbReference>
<evidence type="ECO:0000256" key="1">
    <source>
        <dbReference type="ARBA" id="ARBA00022801"/>
    </source>
</evidence>
<dbReference type="Pfam" id="PF20434">
    <property type="entry name" value="BD-FAE"/>
    <property type="match status" value="1"/>
</dbReference>
<evidence type="ECO:0000313" key="3">
    <source>
        <dbReference type="EMBL" id="GJD94863.1"/>
    </source>
</evidence>
<dbReference type="PANTHER" id="PTHR48081">
    <property type="entry name" value="AB HYDROLASE SUPERFAMILY PROTEIN C4A8.06C"/>
    <property type="match status" value="1"/>
</dbReference>
<dbReference type="RefSeq" id="WP_238244025.1">
    <property type="nucleotide sequence ID" value="NZ_BPQP01000030.1"/>
</dbReference>
<dbReference type="EMBL" id="BPQP01000030">
    <property type="protein sequence ID" value="GJD94863.1"/>
    <property type="molecule type" value="Genomic_DNA"/>
</dbReference>
<dbReference type="Proteomes" id="UP001055125">
    <property type="component" value="Unassembled WGS sequence"/>
</dbReference>
<reference evidence="3" key="2">
    <citation type="submission" date="2021-08" db="EMBL/GenBank/DDBJ databases">
        <authorList>
            <person name="Tani A."/>
            <person name="Ola A."/>
            <person name="Ogura Y."/>
            <person name="Katsura K."/>
            <person name="Hayashi T."/>
        </authorList>
    </citation>
    <scope>NUCLEOTIDE SEQUENCE</scope>
    <source>
        <strain evidence="3">DSM 19015</strain>
    </source>
</reference>
<sequence length="324" mass="34143">MRLDRRTLLAGAAAAVSRGGDARAQAMPAEPLRTVGAGLEIVDLWPALPPGGGGPVAADGRFDETREGVITNVTRPCLLVVRPRKPNGAAIIVAAGGGYRRIDIGNEGVPVANWLAAAGITAFVLIYRLPGEGWAAGPAAALQDVQRALRVVRADAPTFGVDPERIGLLGFSAGGHLVGEAAVRSAHPSYPPTDDRDALSARPELAGLIYPVITLRPPFDRTSTRRVLVGETPTLAQAAAYSVDTHVRERSPPMFLAQSADDPIAVVDNSLIMYSALRNALIPTELHLFERGGHGYGLGVPGSPAAAWPGLFLTWMRRRGFLRA</sequence>
<dbReference type="InterPro" id="IPR050300">
    <property type="entry name" value="GDXG_lipolytic_enzyme"/>
</dbReference>
<feature type="domain" description="BD-FAE-like" evidence="2">
    <location>
        <begin position="89"/>
        <end position="277"/>
    </location>
</feature>
<gene>
    <name evidence="3" type="ORF">OCOJLMKI_2070</name>
</gene>
<evidence type="ECO:0000259" key="2">
    <source>
        <dbReference type="Pfam" id="PF20434"/>
    </source>
</evidence>